<keyword evidence="6" id="KW-0508">mRNA splicing</keyword>
<dbReference type="PANTHER" id="PTHR12707">
    <property type="entry name" value="PINN"/>
    <property type="match status" value="1"/>
</dbReference>
<evidence type="ECO:0000313" key="11">
    <source>
        <dbReference type="Proteomes" id="UP000324705"/>
    </source>
</evidence>
<dbReference type="GO" id="GO:0006397">
    <property type="term" value="P:mRNA processing"/>
    <property type="evidence" value="ECO:0007669"/>
    <property type="project" value="UniProtKB-KW"/>
</dbReference>
<keyword evidence="3" id="KW-0507">mRNA processing</keyword>
<dbReference type="GO" id="GO:0071013">
    <property type="term" value="C:catalytic step 2 spliceosome"/>
    <property type="evidence" value="ECO:0007669"/>
    <property type="project" value="TreeGrafter"/>
</dbReference>
<keyword evidence="5" id="KW-0804">Transcription</keyword>
<keyword evidence="4" id="KW-0805">Transcription regulation</keyword>
<keyword evidence="7" id="KW-0539">Nucleus</keyword>
<dbReference type="AlphaFoldDB" id="A0A9R0SHU5"/>
<dbReference type="InterPro" id="IPR006786">
    <property type="entry name" value="Pinin_SDK_MemA"/>
</dbReference>
<name>A0A9R0SHU5_TRITD</name>
<dbReference type="GO" id="GO:0008380">
    <property type="term" value="P:RNA splicing"/>
    <property type="evidence" value="ECO:0007669"/>
    <property type="project" value="UniProtKB-KW"/>
</dbReference>
<feature type="compositionally biased region" description="Basic and acidic residues" evidence="8">
    <location>
        <begin position="22"/>
        <end position="45"/>
    </location>
</feature>
<evidence type="ECO:0000256" key="4">
    <source>
        <dbReference type="ARBA" id="ARBA00023015"/>
    </source>
</evidence>
<dbReference type="Proteomes" id="UP000324705">
    <property type="component" value="Chromosome 4A"/>
</dbReference>
<feature type="domain" description="Pinin/SDK/MemA protein" evidence="9">
    <location>
        <begin position="21"/>
        <end position="106"/>
    </location>
</feature>
<comment type="subcellular location">
    <subcellularLocation>
        <location evidence="1">Nucleus</location>
    </subcellularLocation>
</comment>
<evidence type="ECO:0000256" key="5">
    <source>
        <dbReference type="ARBA" id="ARBA00023163"/>
    </source>
</evidence>
<dbReference type="EMBL" id="LT934117">
    <property type="protein sequence ID" value="VAH95315.1"/>
    <property type="molecule type" value="Genomic_DNA"/>
</dbReference>
<feature type="compositionally biased region" description="Basic and acidic residues" evidence="8">
    <location>
        <begin position="227"/>
        <end position="242"/>
    </location>
</feature>
<dbReference type="Pfam" id="PF04696">
    <property type="entry name" value="Pinin_SDK_memA"/>
    <property type="match status" value="1"/>
</dbReference>
<feature type="compositionally biased region" description="Acidic residues" evidence="8">
    <location>
        <begin position="245"/>
        <end position="265"/>
    </location>
</feature>
<evidence type="ECO:0000256" key="3">
    <source>
        <dbReference type="ARBA" id="ARBA00022664"/>
    </source>
</evidence>
<evidence type="ECO:0000256" key="7">
    <source>
        <dbReference type="ARBA" id="ARBA00023242"/>
    </source>
</evidence>
<evidence type="ECO:0000256" key="1">
    <source>
        <dbReference type="ARBA" id="ARBA00004123"/>
    </source>
</evidence>
<protein>
    <recommendedName>
        <fullName evidence="9">Pinin/SDK/MemA protein domain-containing protein</fullName>
    </recommendedName>
</protein>
<keyword evidence="11" id="KW-1185">Reference proteome</keyword>
<organism evidence="10 11">
    <name type="scientific">Triticum turgidum subsp. durum</name>
    <name type="common">Durum wheat</name>
    <name type="synonym">Triticum durum</name>
    <dbReference type="NCBI Taxonomy" id="4567"/>
    <lineage>
        <taxon>Eukaryota</taxon>
        <taxon>Viridiplantae</taxon>
        <taxon>Streptophyta</taxon>
        <taxon>Embryophyta</taxon>
        <taxon>Tracheophyta</taxon>
        <taxon>Spermatophyta</taxon>
        <taxon>Magnoliopsida</taxon>
        <taxon>Liliopsida</taxon>
        <taxon>Poales</taxon>
        <taxon>Poaceae</taxon>
        <taxon>BOP clade</taxon>
        <taxon>Pooideae</taxon>
        <taxon>Triticodae</taxon>
        <taxon>Triticeae</taxon>
        <taxon>Triticinae</taxon>
        <taxon>Triticum</taxon>
    </lineage>
</organism>
<dbReference type="PANTHER" id="PTHR12707:SF0">
    <property type="entry name" value="PININ"/>
    <property type="match status" value="1"/>
</dbReference>
<dbReference type="Gramene" id="TRITD4Av1G195110.1">
    <property type="protein sequence ID" value="TRITD4Av1G195110.1"/>
    <property type="gene ID" value="TRITD4Av1G195110"/>
</dbReference>
<reference evidence="10 11" key="1">
    <citation type="submission" date="2017-09" db="EMBL/GenBank/DDBJ databases">
        <authorList>
            <consortium name="International Durum Wheat Genome Sequencing Consortium (IDWGSC)"/>
            <person name="Milanesi L."/>
        </authorList>
    </citation>
    <scope>NUCLEOTIDE SEQUENCE [LARGE SCALE GENOMIC DNA]</scope>
    <source>
        <strain evidence="11">cv. Svevo</strain>
    </source>
</reference>
<accession>A0A9R0SHU5</accession>
<evidence type="ECO:0000256" key="2">
    <source>
        <dbReference type="ARBA" id="ARBA00010386"/>
    </source>
</evidence>
<evidence type="ECO:0000256" key="8">
    <source>
        <dbReference type="SAM" id="MobiDB-lite"/>
    </source>
</evidence>
<evidence type="ECO:0000259" key="9">
    <source>
        <dbReference type="Pfam" id="PF04696"/>
    </source>
</evidence>
<evidence type="ECO:0000313" key="10">
    <source>
        <dbReference type="EMBL" id="VAH95315.1"/>
    </source>
</evidence>
<feature type="region of interest" description="Disordered" evidence="8">
    <location>
        <begin position="18"/>
        <end position="45"/>
    </location>
</feature>
<feature type="region of interest" description="Disordered" evidence="8">
    <location>
        <begin position="227"/>
        <end position="296"/>
    </location>
</feature>
<sequence>MGKDLWVEDPNRYKICSMGADQKAREDSERLRQQEREQAAEKRRRDMTLRARVAAKAEEKRLELLYIQWSEHHKKLSSFLRTKAEPAIYYMPAKPIVDDPVIVEQNKEKRREKYERLSELVRVPCSLKNLATRGNYDNLLVAGLDSTDTMLWSSFVISFDVRGEGTWWLMVFEEWKSVRRTELTQFQKQVEEQYLSNVERQLERIQNARNARRGNVPANMQEMDKELDTHRAEHGPKARRIPDGGNDEDDDVDVDDMAAEDDLMDEVLGVNEAINEDPGKPSEEATDVAPVPEQAQ</sequence>
<dbReference type="InterPro" id="IPR039853">
    <property type="entry name" value="Pinin"/>
</dbReference>
<evidence type="ECO:0000256" key="6">
    <source>
        <dbReference type="ARBA" id="ARBA00023187"/>
    </source>
</evidence>
<proteinExistence type="inferred from homology"/>
<comment type="similarity">
    <text evidence="2">Belongs to the pinin family.</text>
</comment>
<gene>
    <name evidence="10" type="ORF">TRITD_4Av1G195110</name>
</gene>